<feature type="region of interest" description="Disordered" evidence="1">
    <location>
        <begin position="141"/>
        <end position="181"/>
    </location>
</feature>
<evidence type="ECO:0000256" key="1">
    <source>
        <dbReference type="SAM" id="MobiDB-lite"/>
    </source>
</evidence>
<name>A0ABQ9GT47_9NEOP</name>
<feature type="compositionally biased region" description="Basic residues" evidence="1">
    <location>
        <begin position="36"/>
        <end position="45"/>
    </location>
</feature>
<gene>
    <name evidence="2" type="ORF">PR048_023073</name>
</gene>
<feature type="compositionally biased region" description="Basic and acidic residues" evidence="1">
    <location>
        <begin position="12"/>
        <end position="22"/>
    </location>
</feature>
<reference evidence="2 3" key="1">
    <citation type="submission" date="2023-02" db="EMBL/GenBank/DDBJ databases">
        <title>LHISI_Scaffold_Assembly.</title>
        <authorList>
            <person name="Stuart O.P."/>
            <person name="Cleave R."/>
            <person name="Magrath M.J.L."/>
            <person name="Mikheyev A.S."/>
        </authorList>
    </citation>
    <scope>NUCLEOTIDE SEQUENCE [LARGE SCALE GENOMIC DNA]</scope>
    <source>
        <strain evidence="2">Daus_M_001</strain>
        <tissue evidence="2">Leg muscle</tissue>
    </source>
</reference>
<feature type="region of interest" description="Disordered" evidence="1">
    <location>
        <begin position="1"/>
        <end position="54"/>
    </location>
</feature>
<evidence type="ECO:0000313" key="2">
    <source>
        <dbReference type="EMBL" id="KAJ8875178.1"/>
    </source>
</evidence>
<accession>A0ABQ9GT47</accession>
<dbReference type="EMBL" id="JARBHB010000009">
    <property type="protein sequence ID" value="KAJ8875178.1"/>
    <property type="molecule type" value="Genomic_DNA"/>
</dbReference>
<sequence>MRSKWNTQPRDYLGDRDNDTRGKLQYVPPTDSSHENRRRGLRSRGHWSDTGDTNTRAWRHIVPTRKTCSVLVVALYYGSRSVLNRRPPWIRVYNYQHRIIANTEVEERLILRTASAHANKMASLANNITTAPFANRRLNERAGETGDPRENPPTSSIVRHDSHLRKSGVTRPGIEPGSTSWEASRLTAQPPWPLHNTAVVQWSDYSTPVGSLEISHVVNEVGVGVSITAISLEMTPETCETVPRQLKCTSDTRDSNSEKLVKLRYLAIKYIAEVAFGASTSDGWGGGGGGGEAFYVTRDRIKNPAGEKKAQLLPPRGVASRAGKSSSNCRARISSSRRISRPDASGRPCPRSPEERASPLDHDRGRTVIDYRILSCSTARPESDMRIHTRDRPNRLRKKIHLEDEAFCCSQNIVYRLFTWLDYSPPTKAIRARFPAGSPPGFSHVGIVPDDTAGRRVFSRISGFRRPSHSGAAPHSPRFTLIGSQDHVVKSRTNIFTHRPLRSEVYCVHTGTAFSTRNWYWQTGGSLEVTVANVTEVIPVVFYPSRNRQNTFYPQASPTAPPRALSTPFNTYSRCPKLTQPHSAFIVKILSSLRWLEYQAGSKWASDIYRLFTAGRKERTKKGFQNCSMNHEHMHSNVGRCPDYLTEIFDTGCPGGPSADRKTSQASVRFPARTRPAGMEKPGSLRAPPHKIIRKPPRDNFPGERASPLIFPGPGSTEVSACESSLVQWDSVAGPAKTCFPSPLSSFANPTIRVHSTADVLRKQTRLPVAPQTPQPTLAKMNSFLSYLRD</sequence>
<dbReference type="Proteomes" id="UP001159363">
    <property type="component" value="Chromosome 8"/>
</dbReference>
<keyword evidence="3" id="KW-1185">Reference proteome</keyword>
<feature type="compositionally biased region" description="Basic and acidic residues" evidence="1">
    <location>
        <begin position="141"/>
        <end position="150"/>
    </location>
</feature>
<organism evidence="2 3">
    <name type="scientific">Dryococelus australis</name>
    <dbReference type="NCBI Taxonomy" id="614101"/>
    <lineage>
        <taxon>Eukaryota</taxon>
        <taxon>Metazoa</taxon>
        <taxon>Ecdysozoa</taxon>
        <taxon>Arthropoda</taxon>
        <taxon>Hexapoda</taxon>
        <taxon>Insecta</taxon>
        <taxon>Pterygota</taxon>
        <taxon>Neoptera</taxon>
        <taxon>Polyneoptera</taxon>
        <taxon>Phasmatodea</taxon>
        <taxon>Verophasmatodea</taxon>
        <taxon>Anareolatae</taxon>
        <taxon>Phasmatidae</taxon>
        <taxon>Eurycanthinae</taxon>
        <taxon>Dryococelus</taxon>
    </lineage>
</organism>
<evidence type="ECO:0000313" key="3">
    <source>
        <dbReference type="Proteomes" id="UP001159363"/>
    </source>
</evidence>
<feature type="compositionally biased region" description="Basic and acidic residues" evidence="1">
    <location>
        <begin position="352"/>
        <end position="362"/>
    </location>
</feature>
<feature type="compositionally biased region" description="Low complexity" evidence="1">
    <location>
        <begin position="325"/>
        <end position="337"/>
    </location>
</feature>
<feature type="region of interest" description="Disordered" evidence="1">
    <location>
        <begin position="673"/>
        <end position="704"/>
    </location>
</feature>
<protein>
    <submittedName>
        <fullName evidence="2">Uncharacterized protein</fullName>
    </submittedName>
</protein>
<feature type="region of interest" description="Disordered" evidence="1">
    <location>
        <begin position="305"/>
        <end position="362"/>
    </location>
</feature>
<proteinExistence type="predicted"/>
<comment type="caution">
    <text evidence="2">The sequence shown here is derived from an EMBL/GenBank/DDBJ whole genome shotgun (WGS) entry which is preliminary data.</text>
</comment>